<dbReference type="EMBL" id="JAACVF010000145">
    <property type="protein sequence ID" value="NCN65470.1"/>
    <property type="molecule type" value="Genomic_DNA"/>
</dbReference>
<dbReference type="Proteomes" id="UP000768163">
    <property type="component" value="Unassembled WGS sequence"/>
</dbReference>
<dbReference type="Proteomes" id="UP000738826">
    <property type="component" value="Unassembled WGS sequence"/>
</dbReference>
<evidence type="ECO:0000256" key="2">
    <source>
        <dbReference type="ARBA" id="ARBA00022490"/>
    </source>
</evidence>
<dbReference type="HAMAP" id="MF_00945_A">
    <property type="entry name" value="NusA_A"/>
    <property type="match status" value="1"/>
</dbReference>
<dbReference type="Gene3D" id="3.30.300.20">
    <property type="match status" value="2"/>
</dbReference>
<organism evidence="8 10">
    <name type="scientific">Candidatus Altarchaeum hamiconexum</name>
    <dbReference type="NCBI Taxonomy" id="1803513"/>
    <lineage>
        <taxon>Archaea</taxon>
        <taxon>Candidatus Altarchaeota</taxon>
        <taxon>Candidatus Altiarchaeia</taxon>
        <taxon>Candidatus Altarchaeales</taxon>
        <taxon>Candidatus Altarchaeaceae</taxon>
        <taxon>Candidatus Altarchaeum</taxon>
    </lineage>
</organism>
<comment type="function">
    <text evidence="6">Participates in transcription termination.</text>
</comment>
<evidence type="ECO:0000256" key="3">
    <source>
        <dbReference type="ARBA" id="ARBA00022884"/>
    </source>
</evidence>
<accession>A0A8J7YZX8</accession>
<comment type="caution">
    <text evidence="8">The sequence shown here is derived from an EMBL/GenBank/DDBJ whole genome shotgun (WGS) entry which is preliminary data.</text>
</comment>
<dbReference type="InterPro" id="IPR004044">
    <property type="entry name" value="KH_dom_type_2"/>
</dbReference>
<dbReference type="GO" id="GO:0005829">
    <property type="term" value="C:cytosol"/>
    <property type="evidence" value="ECO:0007669"/>
    <property type="project" value="TreeGrafter"/>
</dbReference>
<keyword evidence="3" id="KW-0694">RNA-binding</keyword>
<evidence type="ECO:0000256" key="5">
    <source>
        <dbReference type="ARBA" id="ARBA00023163"/>
    </source>
</evidence>
<dbReference type="EMBL" id="JAACQH010000048">
    <property type="protein sequence ID" value="NCS91337.1"/>
    <property type="molecule type" value="Genomic_DNA"/>
</dbReference>
<evidence type="ECO:0000259" key="7">
    <source>
        <dbReference type="Pfam" id="PF07650"/>
    </source>
</evidence>
<keyword evidence="5 6" id="KW-0804">Transcription</keyword>
<evidence type="ECO:0000313" key="10">
    <source>
        <dbReference type="Proteomes" id="UP000768163"/>
    </source>
</evidence>
<feature type="domain" description="KH type-2" evidence="7">
    <location>
        <begin position="20"/>
        <end position="67"/>
    </location>
</feature>
<dbReference type="InterPro" id="IPR010212">
    <property type="entry name" value="NusA_arc"/>
</dbReference>
<keyword evidence="1 6" id="KW-0806">Transcription termination</keyword>
<dbReference type="InterPro" id="IPR015946">
    <property type="entry name" value="KH_dom-like_a/b"/>
</dbReference>
<dbReference type="InterPro" id="IPR030842">
    <property type="entry name" value="TF_NusA_bacterial"/>
</dbReference>
<evidence type="ECO:0000256" key="1">
    <source>
        <dbReference type="ARBA" id="ARBA00022472"/>
    </source>
</evidence>
<gene>
    <name evidence="6" type="primary">nusA</name>
    <name evidence="9" type="ORF">GW779_02800</name>
    <name evidence="8" type="ORF">GW910_05360</name>
</gene>
<comment type="subcellular location">
    <subcellularLocation>
        <location evidence="6">Cytoplasm</location>
    </subcellularLocation>
</comment>
<dbReference type="NCBIfam" id="TIGR01952">
    <property type="entry name" value="nusA_arch"/>
    <property type="match status" value="1"/>
</dbReference>
<dbReference type="GO" id="GO:0031564">
    <property type="term" value="P:transcription antitermination"/>
    <property type="evidence" value="ECO:0007669"/>
    <property type="project" value="InterPro"/>
</dbReference>
<sequence length="196" mass="22273">MNTIRWSADDIKNMTLFEILTGVSARDCVSAGDAMGFLVDENDMGMAIGRNGESIDKVRGKLGKQVFLMQYSSDIQKFIMYSLHPAYVKSVRILDTTNGKIASADISKEDYKKAVGEGNKKIAIAKLFAQRMFDISDIIIKTDMSEMPHQNRNIPRFNSNFRRGETFRKEQAYDRGDINFSHKKTDKGDRGHKFNK</sequence>
<dbReference type="Pfam" id="PF07650">
    <property type="entry name" value="KH_2"/>
    <property type="match status" value="1"/>
</dbReference>
<dbReference type="SUPFAM" id="SSF54814">
    <property type="entry name" value="Prokaryotic type KH domain (KH-domain type II)"/>
    <property type="match status" value="1"/>
</dbReference>
<dbReference type="PANTHER" id="PTHR22648:SF0">
    <property type="entry name" value="TRANSCRIPTION TERMINATION_ANTITERMINATION PROTEIN NUSA"/>
    <property type="match status" value="1"/>
</dbReference>
<dbReference type="GO" id="GO:0003723">
    <property type="term" value="F:RNA binding"/>
    <property type="evidence" value="ECO:0007669"/>
    <property type="project" value="UniProtKB-KW"/>
</dbReference>
<proteinExistence type="inferred from homology"/>
<keyword evidence="4 6" id="KW-0805">Transcription regulation</keyword>
<evidence type="ECO:0000256" key="4">
    <source>
        <dbReference type="ARBA" id="ARBA00023015"/>
    </source>
</evidence>
<evidence type="ECO:0000313" key="9">
    <source>
        <dbReference type="EMBL" id="NCS91337.1"/>
    </source>
</evidence>
<dbReference type="GO" id="GO:0006353">
    <property type="term" value="P:DNA-templated transcription termination"/>
    <property type="evidence" value="ECO:0007669"/>
    <property type="project" value="UniProtKB-UniRule"/>
</dbReference>
<dbReference type="PANTHER" id="PTHR22648">
    <property type="entry name" value="TRANSCRIPTION TERMINATION FACTOR NUSA"/>
    <property type="match status" value="1"/>
</dbReference>
<evidence type="ECO:0000256" key="6">
    <source>
        <dbReference type="HAMAP-Rule" id="MF_00945"/>
    </source>
</evidence>
<keyword evidence="2 6" id="KW-0963">Cytoplasm</keyword>
<evidence type="ECO:0000313" key="8">
    <source>
        <dbReference type="EMBL" id="NCN65470.1"/>
    </source>
</evidence>
<dbReference type="InterPro" id="IPR009019">
    <property type="entry name" value="KH_sf_prok-type"/>
</dbReference>
<comment type="similarity">
    <text evidence="6">Belongs to the NusA family.</text>
</comment>
<protein>
    <recommendedName>
        <fullName evidence="6">Probable transcription termination protein NusA</fullName>
    </recommendedName>
</protein>
<name>A0A8J7YZX8_9ARCH</name>
<dbReference type="AlphaFoldDB" id="A0A8J7YZX8"/>
<reference evidence="8" key="1">
    <citation type="submission" date="2019-11" db="EMBL/GenBank/DDBJ databases">
        <title>Lipid analysis of CO2-rich subsurface aquifers suggests an autotrophy-based deep biosphere with lysolipids enriched in CPR bacteria.</title>
        <authorList>
            <person name="Probst A.J."/>
            <person name="Elling F.J."/>
            <person name="Castelle C.J."/>
            <person name="Zhu Q."/>
            <person name="Elvert M."/>
            <person name="Birarda G."/>
            <person name="Holman H.-Y."/>
            <person name="Lane K.R."/>
            <person name="Ladd B."/>
            <person name="Ryan M.C."/>
            <person name="Woyke T."/>
            <person name="Hinrichs K.-U."/>
            <person name="Banfield J.F."/>
        </authorList>
    </citation>
    <scope>NUCLEOTIDE SEQUENCE</scope>
    <source>
        <strain evidence="8">CG_2015-01_33_1645</strain>
        <strain evidence="9">CG_2015-04_33_537</strain>
    </source>
</reference>